<name>X1SYR6_9ZZZZ</name>
<sequence length="92" mass="10477">MELDGESLMASSKEEWGRYQEALRRGDKEAAADAFRRYLAAKKAEGKGGSRPILVNLSSKTKDYPNAVPLENIPDEMKRSPEFFELMRRIVK</sequence>
<accession>X1SYR6</accession>
<organism evidence="1">
    <name type="scientific">marine sediment metagenome</name>
    <dbReference type="NCBI Taxonomy" id="412755"/>
    <lineage>
        <taxon>unclassified sequences</taxon>
        <taxon>metagenomes</taxon>
        <taxon>ecological metagenomes</taxon>
    </lineage>
</organism>
<reference evidence="1" key="1">
    <citation type="journal article" date="2014" name="Front. Microbiol.">
        <title>High frequency of phylogenetically diverse reductive dehalogenase-homologous genes in deep subseafloor sedimentary metagenomes.</title>
        <authorList>
            <person name="Kawai M."/>
            <person name="Futagami T."/>
            <person name="Toyoda A."/>
            <person name="Takaki Y."/>
            <person name="Nishi S."/>
            <person name="Hori S."/>
            <person name="Arai W."/>
            <person name="Tsubouchi T."/>
            <person name="Morono Y."/>
            <person name="Uchiyama I."/>
            <person name="Ito T."/>
            <person name="Fujiyama A."/>
            <person name="Inagaki F."/>
            <person name="Takami H."/>
        </authorList>
    </citation>
    <scope>NUCLEOTIDE SEQUENCE</scope>
    <source>
        <strain evidence="1">Expedition CK06-06</strain>
    </source>
</reference>
<evidence type="ECO:0000313" key="1">
    <source>
        <dbReference type="EMBL" id="GAI80470.1"/>
    </source>
</evidence>
<proteinExistence type="predicted"/>
<dbReference type="AlphaFoldDB" id="X1SYR6"/>
<gene>
    <name evidence="1" type="ORF">S12H4_18984</name>
</gene>
<dbReference type="EMBL" id="BARW01009438">
    <property type="protein sequence ID" value="GAI80470.1"/>
    <property type="molecule type" value="Genomic_DNA"/>
</dbReference>
<protein>
    <submittedName>
        <fullName evidence="1">Uncharacterized protein</fullName>
    </submittedName>
</protein>
<comment type="caution">
    <text evidence="1">The sequence shown here is derived from an EMBL/GenBank/DDBJ whole genome shotgun (WGS) entry which is preliminary data.</text>
</comment>